<evidence type="ECO:0000313" key="8">
    <source>
        <dbReference type="Proteomes" id="UP000177159"/>
    </source>
</evidence>
<evidence type="ECO:0000256" key="2">
    <source>
        <dbReference type="ARBA" id="ARBA00006706"/>
    </source>
</evidence>
<accession>A0A1F7H0A0</accession>
<dbReference type="SFLD" id="SFLDS00005">
    <property type="entry name" value="Isoprenoid_Synthase_Type_I"/>
    <property type="match status" value="1"/>
</dbReference>
<dbReference type="GO" id="GO:0046872">
    <property type="term" value="F:metal ion binding"/>
    <property type="evidence" value="ECO:0007669"/>
    <property type="project" value="UniProtKB-KW"/>
</dbReference>
<gene>
    <name evidence="7" type="ORF">A3C24_00795</name>
</gene>
<dbReference type="PROSITE" id="PS00723">
    <property type="entry name" value="POLYPRENYL_SYNTHASE_1"/>
    <property type="match status" value="1"/>
</dbReference>
<keyword evidence="4" id="KW-0479">Metal-binding</keyword>
<dbReference type="CDD" id="cd00685">
    <property type="entry name" value="Trans_IPPS_HT"/>
    <property type="match status" value="1"/>
</dbReference>
<name>A0A1F7H0A0_9BACT</name>
<dbReference type="Pfam" id="PF00348">
    <property type="entry name" value="polyprenyl_synt"/>
    <property type="match status" value="1"/>
</dbReference>
<dbReference type="Gene3D" id="1.10.600.10">
    <property type="entry name" value="Farnesyl Diphosphate Synthase"/>
    <property type="match status" value="1"/>
</dbReference>
<dbReference type="EMBL" id="MFZM01000001">
    <property type="protein sequence ID" value="OGK24820.1"/>
    <property type="molecule type" value="Genomic_DNA"/>
</dbReference>
<comment type="similarity">
    <text evidence="2 6">Belongs to the FPP/GGPP synthase family.</text>
</comment>
<evidence type="ECO:0000256" key="1">
    <source>
        <dbReference type="ARBA" id="ARBA00001946"/>
    </source>
</evidence>
<keyword evidence="5" id="KW-0460">Magnesium</keyword>
<dbReference type="GO" id="GO:0004659">
    <property type="term" value="F:prenyltransferase activity"/>
    <property type="evidence" value="ECO:0007669"/>
    <property type="project" value="InterPro"/>
</dbReference>
<dbReference type="InterPro" id="IPR000092">
    <property type="entry name" value="Polyprenyl_synt"/>
</dbReference>
<dbReference type="InterPro" id="IPR033749">
    <property type="entry name" value="Polyprenyl_synt_CS"/>
</dbReference>
<comment type="cofactor">
    <cofactor evidence="1">
        <name>Mg(2+)</name>
        <dbReference type="ChEBI" id="CHEBI:18420"/>
    </cofactor>
</comment>
<evidence type="ECO:0000256" key="5">
    <source>
        <dbReference type="ARBA" id="ARBA00022842"/>
    </source>
</evidence>
<dbReference type="InterPro" id="IPR008949">
    <property type="entry name" value="Isoprenoid_synthase_dom_sf"/>
</dbReference>
<keyword evidence="3 6" id="KW-0808">Transferase</keyword>
<evidence type="ECO:0008006" key="9">
    <source>
        <dbReference type="Google" id="ProtNLM"/>
    </source>
</evidence>
<evidence type="ECO:0000256" key="6">
    <source>
        <dbReference type="RuleBase" id="RU004466"/>
    </source>
</evidence>
<evidence type="ECO:0000256" key="4">
    <source>
        <dbReference type="ARBA" id="ARBA00022723"/>
    </source>
</evidence>
<dbReference type="PANTHER" id="PTHR12001">
    <property type="entry name" value="GERANYLGERANYL PYROPHOSPHATE SYNTHASE"/>
    <property type="match status" value="1"/>
</dbReference>
<reference evidence="7 8" key="1">
    <citation type="journal article" date="2016" name="Nat. Commun.">
        <title>Thousands of microbial genomes shed light on interconnected biogeochemical processes in an aquifer system.</title>
        <authorList>
            <person name="Anantharaman K."/>
            <person name="Brown C.T."/>
            <person name="Hug L.A."/>
            <person name="Sharon I."/>
            <person name="Castelle C.J."/>
            <person name="Probst A.J."/>
            <person name="Thomas B.C."/>
            <person name="Singh A."/>
            <person name="Wilkins M.J."/>
            <person name="Karaoz U."/>
            <person name="Brodie E.L."/>
            <person name="Williams K.H."/>
            <person name="Hubbard S.S."/>
            <person name="Banfield J.F."/>
        </authorList>
    </citation>
    <scope>NUCLEOTIDE SEQUENCE [LARGE SCALE GENOMIC DNA]</scope>
</reference>
<dbReference type="SFLD" id="SFLDG01017">
    <property type="entry name" value="Polyprenyl_Transferase_Like"/>
    <property type="match status" value="1"/>
</dbReference>
<dbReference type="SUPFAM" id="SSF48576">
    <property type="entry name" value="Terpenoid synthases"/>
    <property type="match status" value="1"/>
</dbReference>
<dbReference type="Proteomes" id="UP000177159">
    <property type="component" value="Unassembled WGS sequence"/>
</dbReference>
<sequence>MKLTDYFDKHKEIISKHLTTFLEERRKNSPDNVTDHYYRLSDFTIRGKMLRGIFVILAFEAYGGKVNENVLNAAAAMEMAQASFLIHDDIMDRDLLRRGRDTIFAQYIEEGKIQKVRNPEFYGQSMGIVSGDLTILMSYELLSLSSGVTKISNNIVTLAAREMQNVALGQFMDYVFGQTHSEPSEDQILTMYEYKTGGYTFALPFIIGALLAGANDREIAQLNKMGRYLGTIFQIKDDEMAIFEDEEKIGKPVGSDIRENKKTLIRCLLYKKATNEESRFLDSCFGNQKITQQNIKELQDVIIKYHIRDEIHERVENLSQKALQIIQTFNIVPEYNLLFKELEHYNKTRST</sequence>
<dbReference type="PANTHER" id="PTHR12001:SF85">
    <property type="entry name" value="SHORT CHAIN ISOPRENYL DIPHOSPHATE SYNTHASE"/>
    <property type="match status" value="1"/>
</dbReference>
<organism evidence="7 8">
    <name type="scientific">Candidatus Roizmanbacteria bacterium RIFCSPHIGHO2_02_FULL_37_24</name>
    <dbReference type="NCBI Taxonomy" id="1802037"/>
    <lineage>
        <taxon>Bacteria</taxon>
        <taxon>Candidatus Roizmaniibacteriota</taxon>
    </lineage>
</organism>
<evidence type="ECO:0000256" key="3">
    <source>
        <dbReference type="ARBA" id="ARBA00022679"/>
    </source>
</evidence>
<evidence type="ECO:0000313" key="7">
    <source>
        <dbReference type="EMBL" id="OGK24820.1"/>
    </source>
</evidence>
<proteinExistence type="inferred from homology"/>
<dbReference type="AlphaFoldDB" id="A0A1F7H0A0"/>
<comment type="caution">
    <text evidence="7">The sequence shown here is derived from an EMBL/GenBank/DDBJ whole genome shotgun (WGS) entry which is preliminary data.</text>
</comment>
<dbReference type="GO" id="GO:0008299">
    <property type="term" value="P:isoprenoid biosynthetic process"/>
    <property type="evidence" value="ECO:0007669"/>
    <property type="project" value="InterPro"/>
</dbReference>
<protein>
    <recommendedName>
        <fullName evidence="9">Polyprenyl synthetase</fullName>
    </recommendedName>
</protein>